<reference evidence="2" key="1">
    <citation type="submission" date="2023-05" db="EMBL/GenBank/DDBJ databases">
        <title>Nepenthes gracilis genome sequencing.</title>
        <authorList>
            <person name="Fukushima K."/>
        </authorList>
    </citation>
    <scope>NUCLEOTIDE SEQUENCE</scope>
    <source>
        <strain evidence="2">SING2019-196</strain>
    </source>
</reference>
<feature type="region of interest" description="Disordered" evidence="1">
    <location>
        <begin position="120"/>
        <end position="143"/>
    </location>
</feature>
<proteinExistence type="predicted"/>
<keyword evidence="3" id="KW-1185">Reference proteome</keyword>
<dbReference type="Proteomes" id="UP001279734">
    <property type="component" value="Unassembled WGS sequence"/>
</dbReference>
<sequence>MSCGVDLHVTADLVLEHLVDRPASMKLSGSCLPWSQPSRVYSGKGKLSLGQALLTSVKSTHILHFPLFFFFTSTTLESRSGYWTSLMNLRQASLFHLLSDGDKFFDGVVSPFLPDRFDRDQGPTCGPLSRRDPAYQPVSKQKGAFAREKMIGSRSWPRE</sequence>
<evidence type="ECO:0000313" key="2">
    <source>
        <dbReference type="EMBL" id="GMH04322.1"/>
    </source>
</evidence>
<name>A0AAD3S547_NEPGR</name>
<dbReference type="AlphaFoldDB" id="A0AAD3S547"/>
<dbReference type="EMBL" id="BSYO01000005">
    <property type="protein sequence ID" value="GMH04322.1"/>
    <property type="molecule type" value="Genomic_DNA"/>
</dbReference>
<accession>A0AAD3S547</accession>
<comment type="caution">
    <text evidence="2">The sequence shown here is derived from an EMBL/GenBank/DDBJ whole genome shotgun (WGS) entry which is preliminary data.</text>
</comment>
<organism evidence="2 3">
    <name type="scientific">Nepenthes gracilis</name>
    <name type="common">Slender pitcher plant</name>
    <dbReference type="NCBI Taxonomy" id="150966"/>
    <lineage>
        <taxon>Eukaryota</taxon>
        <taxon>Viridiplantae</taxon>
        <taxon>Streptophyta</taxon>
        <taxon>Embryophyta</taxon>
        <taxon>Tracheophyta</taxon>
        <taxon>Spermatophyta</taxon>
        <taxon>Magnoliopsida</taxon>
        <taxon>eudicotyledons</taxon>
        <taxon>Gunneridae</taxon>
        <taxon>Pentapetalae</taxon>
        <taxon>Caryophyllales</taxon>
        <taxon>Nepenthaceae</taxon>
        <taxon>Nepenthes</taxon>
    </lineage>
</organism>
<protein>
    <submittedName>
        <fullName evidence="2">Uncharacterized protein</fullName>
    </submittedName>
</protein>
<gene>
    <name evidence="2" type="ORF">Nepgr_006161</name>
</gene>
<evidence type="ECO:0000256" key="1">
    <source>
        <dbReference type="SAM" id="MobiDB-lite"/>
    </source>
</evidence>
<evidence type="ECO:0000313" key="3">
    <source>
        <dbReference type="Proteomes" id="UP001279734"/>
    </source>
</evidence>